<evidence type="ECO:0000313" key="2">
    <source>
        <dbReference type="Proteomes" id="UP001347796"/>
    </source>
</evidence>
<dbReference type="EMBL" id="JAZGQO010000008">
    <property type="protein sequence ID" value="KAK6180105.1"/>
    <property type="molecule type" value="Genomic_DNA"/>
</dbReference>
<name>A0AAN8Q0M4_PATCE</name>
<comment type="caution">
    <text evidence="1">The sequence shown here is derived from an EMBL/GenBank/DDBJ whole genome shotgun (WGS) entry which is preliminary data.</text>
</comment>
<reference evidence="1 2" key="1">
    <citation type="submission" date="2024-01" db="EMBL/GenBank/DDBJ databases">
        <title>The genome of the rayed Mediterranean limpet Patella caerulea (Linnaeus, 1758).</title>
        <authorList>
            <person name="Anh-Thu Weber A."/>
            <person name="Halstead-Nussloch G."/>
        </authorList>
    </citation>
    <scope>NUCLEOTIDE SEQUENCE [LARGE SCALE GENOMIC DNA]</scope>
    <source>
        <strain evidence="1">AATW-2023a</strain>
        <tissue evidence="1">Whole specimen</tissue>
    </source>
</reference>
<dbReference type="SUPFAM" id="SSF55770">
    <property type="entry name" value="Profilin (actin-binding protein)"/>
    <property type="match status" value="1"/>
</dbReference>
<keyword evidence="2" id="KW-1185">Reference proteome</keyword>
<evidence type="ECO:0008006" key="3">
    <source>
        <dbReference type="Google" id="ProtNLM"/>
    </source>
</evidence>
<protein>
    <recommendedName>
        <fullName evidence="3">Profilin</fullName>
    </recommendedName>
</protein>
<evidence type="ECO:0000313" key="1">
    <source>
        <dbReference type="EMBL" id="KAK6180105.1"/>
    </source>
</evidence>
<dbReference type="InterPro" id="IPR048278">
    <property type="entry name" value="PFN"/>
</dbReference>
<proteinExistence type="predicted"/>
<dbReference type="Gene3D" id="3.30.450.30">
    <property type="entry name" value="Dynein light chain 2a, cytoplasmic"/>
    <property type="match status" value="1"/>
</dbReference>
<dbReference type="GO" id="GO:0003779">
    <property type="term" value="F:actin binding"/>
    <property type="evidence" value="ECO:0007669"/>
    <property type="project" value="InterPro"/>
</dbReference>
<gene>
    <name evidence="1" type="ORF">SNE40_012313</name>
</gene>
<dbReference type="Proteomes" id="UP001347796">
    <property type="component" value="Unassembled WGS sequence"/>
</dbReference>
<organism evidence="1 2">
    <name type="scientific">Patella caerulea</name>
    <name type="common">Rayed Mediterranean limpet</name>
    <dbReference type="NCBI Taxonomy" id="87958"/>
    <lineage>
        <taxon>Eukaryota</taxon>
        <taxon>Metazoa</taxon>
        <taxon>Spiralia</taxon>
        <taxon>Lophotrochozoa</taxon>
        <taxon>Mollusca</taxon>
        <taxon>Gastropoda</taxon>
        <taxon>Patellogastropoda</taxon>
        <taxon>Patelloidea</taxon>
        <taxon>Patellidae</taxon>
        <taxon>Patella</taxon>
    </lineage>
</organism>
<dbReference type="AlphaFoldDB" id="A0AAN8Q0M4"/>
<dbReference type="Pfam" id="PF00235">
    <property type="entry name" value="Profilin"/>
    <property type="match status" value="1"/>
</dbReference>
<dbReference type="InterPro" id="IPR036140">
    <property type="entry name" value="PFN_sf"/>
</dbReference>
<sequence>MTWEEMVDSLTQEGKLQKAAIFDLNGEKLAGTLGIKLSKTEALSLLTCLNGRSNNIFGLFIEGELYSFFLVDDHTLIGKTQNTIFVAQRSKNVLICAFSGMKSNVSCLGGVRNFATKLALQSGPDTVVPSLI</sequence>
<accession>A0AAN8Q0M4</accession>